<dbReference type="InterPro" id="IPR011011">
    <property type="entry name" value="Znf_FYVE_PHD"/>
</dbReference>
<dbReference type="GO" id="GO:0000011">
    <property type="term" value="P:vacuole inheritance"/>
    <property type="evidence" value="ECO:0007669"/>
    <property type="project" value="EnsemblFungi"/>
</dbReference>
<dbReference type="AlphaFoldDB" id="I2H7X5"/>
<evidence type="ECO:0000313" key="10">
    <source>
        <dbReference type="EMBL" id="CCH62477.1"/>
    </source>
</evidence>
<dbReference type="SMART" id="SM00064">
    <property type="entry name" value="FYVE"/>
    <property type="match status" value="2"/>
</dbReference>
<dbReference type="SUPFAM" id="SSF57903">
    <property type="entry name" value="FYVE/PHD zinc finger"/>
    <property type="match status" value="2"/>
</dbReference>
<evidence type="ECO:0000256" key="3">
    <source>
        <dbReference type="ARBA" id="ARBA00022771"/>
    </source>
</evidence>
<evidence type="ECO:0000256" key="2">
    <source>
        <dbReference type="ARBA" id="ARBA00022763"/>
    </source>
</evidence>
<dbReference type="PROSITE" id="PS00028">
    <property type="entry name" value="ZINC_FINGER_C2H2_1"/>
    <property type="match status" value="1"/>
</dbReference>
<dbReference type="GO" id="GO:0032266">
    <property type="term" value="F:phosphatidylinositol-3-phosphate binding"/>
    <property type="evidence" value="ECO:0007669"/>
    <property type="project" value="EnsemblFungi"/>
</dbReference>
<dbReference type="InterPro" id="IPR013087">
    <property type="entry name" value="Znf_C2H2_type"/>
</dbReference>
<evidence type="ECO:0000256" key="5">
    <source>
        <dbReference type="ARBA" id="ARBA00023204"/>
    </source>
</evidence>
<dbReference type="Pfam" id="PF01363">
    <property type="entry name" value="FYVE"/>
    <property type="match status" value="1"/>
</dbReference>
<dbReference type="PANTHER" id="PTHR13510">
    <property type="entry name" value="FYVE-FINGER-CONTAINING RAB5 EFFECTOR PROTEIN RABENOSYN-5-RELATED"/>
    <property type="match status" value="1"/>
</dbReference>
<evidence type="ECO:0000256" key="7">
    <source>
        <dbReference type="SAM" id="Coils"/>
    </source>
</evidence>
<keyword evidence="3 6" id="KW-0863">Zinc-finger</keyword>
<evidence type="ECO:0000259" key="9">
    <source>
        <dbReference type="PROSITE" id="PS50178"/>
    </source>
</evidence>
<organism evidence="10 11">
    <name type="scientific">Henningerozyma blattae (strain ATCC 34711 / CBS 6284 / DSM 70876 / NBRC 10599 / NRRL Y-10934 / UCD 77-7)</name>
    <name type="common">Yeast</name>
    <name type="synonym">Tetrapisispora blattae</name>
    <dbReference type="NCBI Taxonomy" id="1071380"/>
    <lineage>
        <taxon>Eukaryota</taxon>
        <taxon>Fungi</taxon>
        <taxon>Dikarya</taxon>
        <taxon>Ascomycota</taxon>
        <taxon>Saccharomycotina</taxon>
        <taxon>Saccharomycetes</taxon>
        <taxon>Saccharomycetales</taxon>
        <taxon>Saccharomycetaceae</taxon>
        <taxon>Henningerozyma</taxon>
    </lineage>
</organism>
<dbReference type="SMART" id="SM00734">
    <property type="entry name" value="ZnF_Rad18"/>
    <property type="match status" value="1"/>
</dbReference>
<dbReference type="GO" id="GO:0010009">
    <property type="term" value="C:cytoplasmic side of endosome membrane"/>
    <property type="evidence" value="ECO:0007669"/>
    <property type="project" value="EnsemblFungi"/>
</dbReference>
<dbReference type="InterPro" id="IPR036531">
    <property type="entry name" value="Rbsn_Rab-bd_sf"/>
</dbReference>
<sequence length="542" mass="61954">MGITNASSTTTLSTNAIEELPINEPLGSVACPICSQEFINLQKLNKHLDRDHGFDNTRNKSSSSLRSNSQKLPTSVGGSPKKQGKQQRIRTTHWEQLGKFPSTCGECNCNLNDSVGATNCRKCGKLYCGRHCRHKIKLNLNAKYDAESGKWYICCKSCYNKRPGYNDYGSYKDLTDDFVRYRNSNSEDKALRLLQLEVRLVKLVDGVFRLYKRYNSNVIMRLKFSNEVSKLERIICPWKDDQNVVDCEICIQPFTLTVRKHHCRLCGSVVCDDPHTMCSKKIPIQLLVNASKELPFKEAEKFKNIKDIQYSALLCTKCTNTLYLKRMFKQSMKEKQSNIIQLYENMNDTSKVILKVLSTFEVLLLQVENSKKSQDSPSEVLLKDLVTTRGKVMRNFSAFNLVVKQINQYKPKNATETKIQKSLQITASEFVNKNIIPLKSLNFNIESGTSICGSSLPNIIDTGPQVKKLSDLLFNNLTIKEVKEYREELMVLKEQSFLVQSMVETAKTQRKFEELKSLDENLKDLNVRIEELENKLGEEGFS</sequence>
<dbReference type="PANTHER" id="PTHR13510:SF44">
    <property type="entry name" value="RABENOSYN-5"/>
    <property type="match status" value="1"/>
</dbReference>
<dbReference type="OrthoDB" id="166134at2759"/>
<protein>
    <recommendedName>
        <fullName evidence="9">FYVE-type domain-containing protein</fullName>
    </recommendedName>
</protein>
<dbReference type="KEGG" id="tbl:TBLA_0H01910"/>
<feature type="domain" description="FYVE-type" evidence="9">
    <location>
        <begin position="241"/>
        <end position="323"/>
    </location>
</feature>
<reference evidence="10 11" key="1">
    <citation type="journal article" date="2011" name="Proc. Natl. Acad. Sci. U.S.A.">
        <title>Evolutionary erosion of yeast sex chromosomes by mating-type switching accidents.</title>
        <authorList>
            <person name="Gordon J.L."/>
            <person name="Armisen D."/>
            <person name="Proux-Wera E."/>
            <person name="Oheigeartaigh S.S."/>
            <person name="Byrne K.P."/>
            <person name="Wolfe K.H."/>
        </authorList>
    </citation>
    <scope>NUCLEOTIDE SEQUENCE [LARGE SCALE GENOMIC DNA]</scope>
    <source>
        <strain evidence="11">ATCC 34711 / CBS 6284 / DSM 70876 / NBRC 10599 / NRRL Y-10934 / UCD 77-7</strain>
    </source>
</reference>
<evidence type="ECO:0000256" key="1">
    <source>
        <dbReference type="ARBA" id="ARBA00022723"/>
    </source>
</evidence>
<dbReference type="InParanoid" id="I2H7X5"/>
<dbReference type="GO" id="GO:0006896">
    <property type="term" value="P:Golgi to vacuole transport"/>
    <property type="evidence" value="ECO:0007669"/>
    <property type="project" value="EnsemblFungi"/>
</dbReference>
<dbReference type="InterPro" id="IPR006642">
    <property type="entry name" value="Rad18_UBZ4"/>
</dbReference>
<dbReference type="InterPro" id="IPR052727">
    <property type="entry name" value="Rab4/Rab5_effector"/>
</dbReference>
<dbReference type="InterPro" id="IPR017455">
    <property type="entry name" value="Znf_FYVE-rel"/>
</dbReference>
<dbReference type="FunCoup" id="I2H7X5">
    <property type="interactions" value="96"/>
</dbReference>
<dbReference type="GO" id="GO:0008270">
    <property type="term" value="F:zinc ion binding"/>
    <property type="evidence" value="ECO:0007669"/>
    <property type="project" value="UniProtKB-KW"/>
</dbReference>
<dbReference type="RefSeq" id="XP_004181996.1">
    <property type="nucleotide sequence ID" value="XM_004181948.1"/>
</dbReference>
<dbReference type="Proteomes" id="UP000002866">
    <property type="component" value="Chromosome 8"/>
</dbReference>
<evidence type="ECO:0000256" key="6">
    <source>
        <dbReference type="PROSITE-ProRule" id="PRU00091"/>
    </source>
</evidence>
<dbReference type="InterPro" id="IPR021565">
    <property type="entry name" value="Rbsn_Rab-bd"/>
</dbReference>
<evidence type="ECO:0000256" key="4">
    <source>
        <dbReference type="ARBA" id="ARBA00022833"/>
    </source>
</evidence>
<dbReference type="CDD" id="cd15761">
    <property type="entry name" value="FYVE1_Vac1p_like"/>
    <property type="match status" value="1"/>
</dbReference>
<dbReference type="GO" id="GO:0006906">
    <property type="term" value="P:vesicle fusion"/>
    <property type="evidence" value="ECO:0007669"/>
    <property type="project" value="EnsemblFungi"/>
</dbReference>
<feature type="coiled-coil region" evidence="7">
    <location>
        <begin position="475"/>
        <end position="535"/>
    </location>
</feature>
<dbReference type="PROSITE" id="PS50178">
    <property type="entry name" value="ZF_FYVE"/>
    <property type="match status" value="2"/>
</dbReference>
<dbReference type="GeneID" id="14497634"/>
<dbReference type="GO" id="GO:0005829">
    <property type="term" value="C:cytosol"/>
    <property type="evidence" value="ECO:0007669"/>
    <property type="project" value="GOC"/>
</dbReference>
<keyword evidence="1" id="KW-0479">Metal-binding</keyword>
<dbReference type="SUPFAM" id="SSF140125">
    <property type="entry name" value="Rabenosyn-5 Rab-binding domain-like"/>
    <property type="match status" value="1"/>
</dbReference>
<gene>
    <name evidence="10" type="primary">TBLA0H01910</name>
    <name evidence="10" type="ORF">TBLA_0H01910</name>
</gene>
<dbReference type="GO" id="GO:0006895">
    <property type="term" value="P:Golgi to endosome transport"/>
    <property type="evidence" value="ECO:0007669"/>
    <property type="project" value="EnsemblFungi"/>
</dbReference>
<keyword evidence="2" id="KW-0227">DNA damage</keyword>
<feature type="compositionally biased region" description="Low complexity" evidence="8">
    <location>
        <begin position="59"/>
        <end position="72"/>
    </location>
</feature>
<feature type="domain" description="FYVE-type" evidence="9">
    <location>
        <begin position="98"/>
        <end position="163"/>
    </location>
</feature>
<dbReference type="HOGENOM" id="CLU_026440_0_0_1"/>
<evidence type="ECO:0000256" key="8">
    <source>
        <dbReference type="SAM" id="MobiDB-lite"/>
    </source>
</evidence>
<dbReference type="OMA" id="RKCGKLY"/>
<dbReference type="STRING" id="1071380.I2H7X5"/>
<dbReference type="eggNOG" id="KOG1842">
    <property type="taxonomic scope" value="Eukaryota"/>
</dbReference>
<dbReference type="CDD" id="cd15737">
    <property type="entry name" value="FYVE2_Vac1p_like"/>
    <property type="match status" value="1"/>
</dbReference>
<dbReference type="InterPro" id="IPR013083">
    <property type="entry name" value="Znf_RING/FYVE/PHD"/>
</dbReference>
<feature type="region of interest" description="Disordered" evidence="8">
    <location>
        <begin position="52"/>
        <end position="89"/>
    </location>
</feature>
<proteinExistence type="predicted"/>
<accession>I2H7X5</accession>
<keyword evidence="11" id="KW-1185">Reference proteome</keyword>
<dbReference type="InterPro" id="IPR000306">
    <property type="entry name" value="Znf_FYVE"/>
</dbReference>
<evidence type="ECO:0000313" key="11">
    <source>
        <dbReference type="Proteomes" id="UP000002866"/>
    </source>
</evidence>
<dbReference type="EMBL" id="HE806323">
    <property type="protein sequence ID" value="CCH62477.1"/>
    <property type="molecule type" value="Genomic_DNA"/>
</dbReference>
<dbReference type="GO" id="GO:0006904">
    <property type="term" value="P:vesicle docking involved in exocytosis"/>
    <property type="evidence" value="ECO:0007669"/>
    <property type="project" value="EnsemblFungi"/>
</dbReference>
<dbReference type="Gene3D" id="3.30.40.10">
    <property type="entry name" value="Zinc/RING finger domain, C3HC4 (zinc finger)"/>
    <property type="match status" value="2"/>
</dbReference>
<keyword evidence="4" id="KW-0862">Zinc</keyword>
<keyword evidence="7" id="KW-0175">Coiled coil</keyword>
<name>I2H7X5_HENB6</name>
<dbReference type="GO" id="GO:0003677">
    <property type="term" value="F:DNA binding"/>
    <property type="evidence" value="ECO:0007669"/>
    <property type="project" value="InterPro"/>
</dbReference>
<dbReference type="Pfam" id="PF11464">
    <property type="entry name" value="Rbsn"/>
    <property type="match status" value="1"/>
</dbReference>
<keyword evidence="5" id="KW-0234">DNA repair</keyword>
<dbReference type="GO" id="GO:0006281">
    <property type="term" value="P:DNA repair"/>
    <property type="evidence" value="ECO:0007669"/>
    <property type="project" value="UniProtKB-KW"/>
</dbReference>